<evidence type="ECO:0000256" key="3">
    <source>
        <dbReference type="ARBA" id="ARBA00022741"/>
    </source>
</evidence>
<protein>
    <submittedName>
        <fullName evidence="10">RFC checkpoint protein Rad17</fullName>
    </submittedName>
</protein>
<feature type="region of interest" description="Disordered" evidence="8">
    <location>
        <begin position="1"/>
        <end position="223"/>
    </location>
</feature>
<dbReference type="Pfam" id="PF25812">
    <property type="entry name" value="RAD24_helical"/>
    <property type="match status" value="1"/>
</dbReference>
<dbReference type="GO" id="GO:0006281">
    <property type="term" value="P:DNA repair"/>
    <property type="evidence" value="ECO:0007669"/>
    <property type="project" value="InterPro"/>
</dbReference>
<dbReference type="PANTHER" id="PTHR12172:SF0">
    <property type="entry name" value="CELL CYCLE CHECKPOINT PROTEIN RAD17"/>
    <property type="match status" value="1"/>
</dbReference>
<evidence type="ECO:0000256" key="6">
    <source>
        <dbReference type="ARBA" id="ARBA00023242"/>
    </source>
</evidence>
<comment type="caution">
    <text evidence="10">The sequence shown here is derived from an EMBL/GenBank/DDBJ whole genome shotgun (WGS) entry which is preliminary data.</text>
</comment>
<gene>
    <name evidence="10" type="primary">rad17</name>
    <name evidence="10" type="ORF">OHK93_002587</name>
</gene>
<keyword evidence="3" id="KW-0547">Nucleotide-binding</keyword>
<evidence type="ECO:0000256" key="4">
    <source>
        <dbReference type="ARBA" id="ARBA00022763"/>
    </source>
</evidence>
<feature type="region of interest" description="Disordered" evidence="8">
    <location>
        <begin position="809"/>
        <end position="832"/>
    </location>
</feature>
<dbReference type="EMBL" id="JAPUFD010000014">
    <property type="protein sequence ID" value="MDI1491378.1"/>
    <property type="molecule type" value="Genomic_DNA"/>
</dbReference>
<keyword evidence="5" id="KW-0067">ATP-binding</keyword>
<feature type="compositionally biased region" description="Basic and acidic residues" evidence="8">
    <location>
        <begin position="23"/>
        <end position="33"/>
    </location>
</feature>
<proteinExistence type="inferred from homology"/>
<evidence type="ECO:0000256" key="5">
    <source>
        <dbReference type="ARBA" id="ARBA00022840"/>
    </source>
</evidence>
<comment type="similarity">
    <text evidence="2">Belongs to the rad17/RAD24 family.</text>
</comment>
<keyword evidence="6" id="KW-0539">Nucleus</keyword>
<dbReference type="GO" id="GO:0000077">
    <property type="term" value="P:DNA damage checkpoint signaling"/>
    <property type="evidence" value="ECO:0007669"/>
    <property type="project" value="TreeGrafter"/>
</dbReference>
<dbReference type="Pfam" id="PF03215">
    <property type="entry name" value="Rad17"/>
    <property type="match status" value="1"/>
</dbReference>
<evidence type="ECO:0000313" key="10">
    <source>
        <dbReference type="EMBL" id="MDI1491378.1"/>
    </source>
</evidence>
<dbReference type="GO" id="GO:0005634">
    <property type="term" value="C:nucleus"/>
    <property type="evidence" value="ECO:0007669"/>
    <property type="project" value="UniProtKB-SubCell"/>
</dbReference>
<organism evidence="10 11">
    <name type="scientific">Ramalina farinacea</name>
    <dbReference type="NCBI Taxonomy" id="258253"/>
    <lineage>
        <taxon>Eukaryota</taxon>
        <taxon>Fungi</taxon>
        <taxon>Dikarya</taxon>
        <taxon>Ascomycota</taxon>
        <taxon>Pezizomycotina</taxon>
        <taxon>Lecanoromycetes</taxon>
        <taxon>OSLEUM clade</taxon>
        <taxon>Lecanoromycetidae</taxon>
        <taxon>Lecanorales</taxon>
        <taxon>Lecanorineae</taxon>
        <taxon>Ramalinaceae</taxon>
        <taxon>Ramalina</taxon>
    </lineage>
</organism>
<evidence type="ECO:0000256" key="2">
    <source>
        <dbReference type="ARBA" id="ARBA00006168"/>
    </source>
</evidence>
<dbReference type="GO" id="GO:0003682">
    <property type="term" value="F:chromatin binding"/>
    <property type="evidence" value="ECO:0007669"/>
    <property type="project" value="TreeGrafter"/>
</dbReference>
<feature type="compositionally biased region" description="Acidic residues" evidence="8">
    <location>
        <begin position="145"/>
        <end position="156"/>
    </location>
</feature>
<reference evidence="10" key="1">
    <citation type="journal article" date="2023" name="Genome Biol. Evol.">
        <title>First Whole Genome Sequence and Flow Cytometry Genome Size Data for the Lichen-Forming Fungus Ramalina farinacea (Ascomycota).</title>
        <authorList>
            <person name="Llewellyn T."/>
            <person name="Mian S."/>
            <person name="Hill R."/>
            <person name="Leitch I.J."/>
            <person name="Gaya E."/>
        </authorList>
    </citation>
    <scope>NUCLEOTIDE SEQUENCE</scope>
    <source>
        <strain evidence="10">LIQ254RAFAR</strain>
    </source>
</reference>
<evidence type="ECO:0000256" key="1">
    <source>
        <dbReference type="ARBA" id="ARBA00004123"/>
    </source>
</evidence>
<dbReference type="GO" id="GO:0033314">
    <property type="term" value="P:mitotic DNA replication checkpoint signaling"/>
    <property type="evidence" value="ECO:0007669"/>
    <property type="project" value="TreeGrafter"/>
</dbReference>
<name>A0AA43QUZ7_9LECA</name>
<dbReference type="Gene3D" id="3.40.50.300">
    <property type="entry name" value="P-loop containing nucleotide triphosphate hydrolases"/>
    <property type="match status" value="1"/>
</dbReference>
<dbReference type="SUPFAM" id="SSF52540">
    <property type="entry name" value="P-loop containing nucleoside triphosphate hydrolases"/>
    <property type="match status" value="1"/>
</dbReference>
<keyword evidence="7" id="KW-0131">Cell cycle</keyword>
<dbReference type="AlphaFoldDB" id="A0AA43QUZ7"/>
<evidence type="ECO:0000313" key="11">
    <source>
        <dbReference type="Proteomes" id="UP001161017"/>
    </source>
</evidence>
<dbReference type="InterPro" id="IPR027417">
    <property type="entry name" value="P-loop_NTPase"/>
</dbReference>
<evidence type="ECO:0000259" key="9">
    <source>
        <dbReference type="Pfam" id="PF25812"/>
    </source>
</evidence>
<feature type="compositionally biased region" description="Basic and acidic residues" evidence="8">
    <location>
        <begin position="71"/>
        <end position="103"/>
    </location>
</feature>
<dbReference type="InterPro" id="IPR004582">
    <property type="entry name" value="Checkpoint_prot_Rad17_Rad24"/>
</dbReference>
<feature type="compositionally biased region" description="Basic residues" evidence="8">
    <location>
        <begin position="1"/>
        <end position="11"/>
    </location>
</feature>
<dbReference type="InterPro" id="IPR057927">
    <property type="entry name" value="RAD24-like_helical"/>
</dbReference>
<dbReference type="Proteomes" id="UP001161017">
    <property type="component" value="Unassembled WGS sequence"/>
</dbReference>
<dbReference type="GO" id="GO:0003689">
    <property type="term" value="F:DNA clamp loader activity"/>
    <property type="evidence" value="ECO:0007669"/>
    <property type="project" value="TreeGrafter"/>
</dbReference>
<accession>A0AA43QUZ7</accession>
<dbReference type="GO" id="GO:0005524">
    <property type="term" value="F:ATP binding"/>
    <property type="evidence" value="ECO:0007669"/>
    <property type="project" value="UniProtKB-KW"/>
</dbReference>
<sequence>MDTRPKKRQRRLILSSSEEEDDALPKSRPEKSTEPSNGQSNRSENFLDSTAGTHKALPTRSKVRASTVQGKDAKADLEQGGRKKVSKETPTEKRSAAQRRNESNRASISSFFKQRAGTQHKPASKQEAKPGDGLAALVASRPDDADLDAIEDDSEAEPTQKASKDCSDLRDLSDGKRKAGTQSKSAARPLGGKQSFRVTTEDTTTAATGPPKSSFRNDDHRPWAEKYGPTALEELAVNKKKVVEVKTWIENVLSGKERKRLLILKGPSGSGKTATVEIIARSMGLQLLEWRNPVGSDLSHEGYSSRSSQFTDFLGRSSSFGSLDLAGSTTDALKGQESSQDASKTSPRKLVLLDEFPSISTSAVGALRSFRACILEYLALHRSSSASEGYNALESNETIVPLVLVITEIRSSSQVAASETFTAHKLLGPEILGHVGVSILEYNPIATTFLTKALELVLRKEARHSGRKRMPGPAVLKILGEAGDVRSATASLEFLCAQGKDDDDWSGRIAAKTSRGPQASKSLTKMEMASLSTVAHRASSLGLFHAVGKVVYNKREDLGSTGESASCTIQPPHHLAQHARTRVSRLDLDGLIDQTGTDANTFVAALHENYVMSCEGSNFLDTMNDCLEAVSDTDIICSSRSARVTGGGGYPDRAASESLRQDEISFHLAVRGLLFALPDPVRRATQSDRGSAQKGFKTDVYKMYWPTSGRMRNRIEETEELIERWNANSRAQQGVQQLNKEELFYRRTLNITKVELVLERLPYVYKMEQSKPSLGNDSRLLESMTQFGGFNLPDAGTGEDDVADDAVQIDEGTVKHQVAMNGRDNSEQSSARLDKGVEDLFLVEDDIEDD</sequence>
<feature type="domain" description="Checkpoint protein RAD24-like helical bundle" evidence="9">
    <location>
        <begin position="539"/>
        <end position="639"/>
    </location>
</feature>
<dbReference type="PANTHER" id="PTHR12172">
    <property type="entry name" value="CELL CYCLE CHECKPOINT PROTEIN RAD17"/>
    <property type="match status" value="1"/>
</dbReference>
<feature type="compositionally biased region" description="Polar residues" evidence="8">
    <location>
        <begin position="34"/>
        <end position="52"/>
    </location>
</feature>
<evidence type="ECO:0000256" key="7">
    <source>
        <dbReference type="ARBA" id="ARBA00023306"/>
    </source>
</evidence>
<evidence type="ECO:0000256" key="8">
    <source>
        <dbReference type="SAM" id="MobiDB-lite"/>
    </source>
</evidence>
<keyword evidence="4" id="KW-0227">DNA damage</keyword>
<keyword evidence="11" id="KW-1185">Reference proteome</keyword>
<comment type="subcellular location">
    <subcellularLocation>
        <location evidence="1">Nucleus</location>
    </subcellularLocation>
</comment>
<feature type="compositionally biased region" description="Basic and acidic residues" evidence="8">
    <location>
        <begin position="162"/>
        <end position="177"/>
    </location>
</feature>